<evidence type="ECO:0000313" key="2">
    <source>
        <dbReference type="EMBL" id="KAL2290710.1"/>
    </source>
</evidence>
<accession>A0ABR4F874</accession>
<evidence type="ECO:0000256" key="1">
    <source>
        <dbReference type="SAM" id="MobiDB-lite"/>
    </source>
</evidence>
<dbReference type="Proteomes" id="UP001600888">
    <property type="component" value="Unassembled WGS sequence"/>
</dbReference>
<organism evidence="2 3">
    <name type="scientific">Diaporthe vaccinii</name>
    <dbReference type="NCBI Taxonomy" id="105482"/>
    <lineage>
        <taxon>Eukaryota</taxon>
        <taxon>Fungi</taxon>
        <taxon>Dikarya</taxon>
        <taxon>Ascomycota</taxon>
        <taxon>Pezizomycotina</taxon>
        <taxon>Sordariomycetes</taxon>
        <taxon>Sordariomycetidae</taxon>
        <taxon>Diaporthales</taxon>
        <taxon>Diaporthaceae</taxon>
        <taxon>Diaporthe</taxon>
        <taxon>Diaporthe eres species complex</taxon>
    </lineage>
</organism>
<sequence>MSSQTHTSISMDSSTLRAYHTSLASHHSELLKAPNTSKTSSKSSFFAYIISALNHITKIFTSSKTTTLNQPTQNTMPSQTTGYAPSTYSVSTTCSYEKTPQQPKKTKRSFKQRVKDAVKDIGSSPFEYDDREKASFAWAAQMPPSRL</sequence>
<feature type="compositionally biased region" description="Polar residues" evidence="1">
    <location>
        <begin position="94"/>
        <end position="103"/>
    </location>
</feature>
<comment type="caution">
    <text evidence="2">The sequence shown here is derived from an EMBL/GenBank/DDBJ whole genome shotgun (WGS) entry which is preliminary data.</text>
</comment>
<protein>
    <submittedName>
        <fullName evidence="2">Uncharacterized protein</fullName>
    </submittedName>
</protein>
<name>A0ABR4F874_9PEZI</name>
<gene>
    <name evidence="2" type="ORF">FJTKL_14717</name>
</gene>
<reference evidence="2 3" key="1">
    <citation type="submission" date="2024-03" db="EMBL/GenBank/DDBJ databases">
        <title>A high-quality draft genome sequence of Diaporthe vaccinii, a causative agent of upright dieback and viscid rot disease in cranberry plants.</title>
        <authorList>
            <person name="Sarrasin M."/>
            <person name="Lang B.F."/>
            <person name="Burger G."/>
        </authorList>
    </citation>
    <scope>NUCLEOTIDE SEQUENCE [LARGE SCALE GENOMIC DNA]</scope>
    <source>
        <strain evidence="2 3">IS7</strain>
    </source>
</reference>
<feature type="region of interest" description="Disordered" evidence="1">
    <location>
        <begin position="94"/>
        <end position="113"/>
    </location>
</feature>
<evidence type="ECO:0000313" key="3">
    <source>
        <dbReference type="Proteomes" id="UP001600888"/>
    </source>
</evidence>
<proteinExistence type="predicted"/>
<dbReference type="EMBL" id="JBAWTH010000008">
    <property type="protein sequence ID" value="KAL2290710.1"/>
    <property type="molecule type" value="Genomic_DNA"/>
</dbReference>
<keyword evidence="3" id="KW-1185">Reference proteome</keyword>